<evidence type="ECO:0000313" key="3">
    <source>
        <dbReference type="EMBL" id="TPD57327.1"/>
    </source>
</evidence>
<reference evidence="4" key="1">
    <citation type="submission" date="2019-06" db="EMBL/GenBank/DDBJ databases">
        <title>The complete genome of Emcibacter congregatus ZYLT.</title>
        <authorList>
            <person name="Zhao Z."/>
        </authorList>
    </citation>
    <scope>NUCLEOTIDE SEQUENCE [LARGE SCALE GENOMIC DNA]</scope>
    <source>
        <strain evidence="4">MCCC 1A06723</strain>
    </source>
</reference>
<protein>
    <submittedName>
        <fullName evidence="3">ATPase</fullName>
    </submittedName>
</protein>
<evidence type="ECO:0000256" key="1">
    <source>
        <dbReference type="SAM" id="MobiDB-lite"/>
    </source>
</evidence>
<dbReference type="Pfam" id="PF13401">
    <property type="entry name" value="AAA_22"/>
    <property type="match status" value="1"/>
</dbReference>
<dbReference type="NCBIfam" id="TIGR03015">
    <property type="entry name" value="pepcterm_ATPase"/>
    <property type="match status" value="1"/>
</dbReference>
<keyword evidence="4" id="KW-1185">Reference proteome</keyword>
<name>A0A501PBA9_9PROT</name>
<dbReference type="InterPro" id="IPR049945">
    <property type="entry name" value="AAA_22"/>
</dbReference>
<dbReference type="RefSeq" id="WP_139941642.1">
    <property type="nucleotide sequence ID" value="NZ_JBHSYP010000005.1"/>
</dbReference>
<dbReference type="Gene3D" id="3.40.50.300">
    <property type="entry name" value="P-loop containing nucleotide triphosphate hydrolases"/>
    <property type="match status" value="1"/>
</dbReference>
<dbReference type="OrthoDB" id="7828921at2"/>
<dbReference type="EMBL" id="VFIY01000018">
    <property type="protein sequence ID" value="TPD57327.1"/>
    <property type="molecule type" value="Genomic_DNA"/>
</dbReference>
<dbReference type="AlphaFoldDB" id="A0A501PBA9"/>
<accession>A0A501PBA9</accession>
<dbReference type="Proteomes" id="UP000319148">
    <property type="component" value="Unassembled WGS sequence"/>
</dbReference>
<dbReference type="SUPFAM" id="SSF52540">
    <property type="entry name" value="P-loop containing nucleoside triphosphate hydrolases"/>
    <property type="match status" value="1"/>
</dbReference>
<comment type="caution">
    <text evidence="3">The sequence shown here is derived from an EMBL/GenBank/DDBJ whole genome shotgun (WGS) entry which is preliminary data.</text>
</comment>
<evidence type="ECO:0000313" key="4">
    <source>
        <dbReference type="Proteomes" id="UP000319148"/>
    </source>
</evidence>
<dbReference type="InterPro" id="IPR003593">
    <property type="entry name" value="AAA+_ATPase"/>
</dbReference>
<sequence>MYAEFYGLEGKPFQLTPDPRFYFDSSTHHKAMAYLTYGLSQGEGFIIITGEIGAGKTTLVGHLLNELDKDKFVAAKIVTTNLEADDILRMVAVGFGLDVTGKDKSVLLRDIETFLRQNHMQGRRALLLIDEVQNLPTKALEELRMLSNFQEGDRALLQSFLVGQPEFRDKWAFDPDLEQLRQRVIATHHLQAMTYDETREYVEHRLTLVGWKNNPSFTDGAFMKIYEYTQGVPRRLNTLCSRILLFGAIEEIHEIDDKVVADVVADMEQENALATQPIKSPSSVRGEMNGSGAAAGRPVNGSLPAELESRLDTLERYVRVHDETIKAVLDIASVWLGKNAERGE</sequence>
<proteinExistence type="predicted"/>
<gene>
    <name evidence="3" type="ORF">FIV46_14460</name>
</gene>
<dbReference type="InterPro" id="IPR017466">
    <property type="entry name" value="XrtA-assoc_ATPase-like"/>
</dbReference>
<dbReference type="InterPro" id="IPR052026">
    <property type="entry name" value="ExeA_AAA_ATPase_DNA-bind"/>
</dbReference>
<evidence type="ECO:0000259" key="2">
    <source>
        <dbReference type="SMART" id="SM00382"/>
    </source>
</evidence>
<dbReference type="SMART" id="SM00382">
    <property type="entry name" value="AAA"/>
    <property type="match status" value="1"/>
</dbReference>
<dbReference type="InterPro" id="IPR027417">
    <property type="entry name" value="P-loop_NTPase"/>
</dbReference>
<organism evidence="3 4">
    <name type="scientific">Emcibacter nanhaiensis</name>
    <dbReference type="NCBI Taxonomy" id="1505037"/>
    <lineage>
        <taxon>Bacteria</taxon>
        <taxon>Pseudomonadati</taxon>
        <taxon>Pseudomonadota</taxon>
        <taxon>Alphaproteobacteria</taxon>
        <taxon>Emcibacterales</taxon>
        <taxon>Emcibacteraceae</taxon>
        <taxon>Emcibacter</taxon>
    </lineage>
</organism>
<dbReference type="GO" id="GO:0016887">
    <property type="term" value="F:ATP hydrolysis activity"/>
    <property type="evidence" value="ECO:0007669"/>
    <property type="project" value="InterPro"/>
</dbReference>
<dbReference type="PRINTS" id="PR00364">
    <property type="entry name" value="DISEASERSIST"/>
</dbReference>
<dbReference type="PANTHER" id="PTHR35894:SF1">
    <property type="entry name" value="PHOSPHORIBULOKINASE _ URIDINE KINASE FAMILY"/>
    <property type="match status" value="1"/>
</dbReference>
<feature type="domain" description="AAA+ ATPase" evidence="2">
    <location>
        <begin position="42"/>
        <end position="208"/>
    </location>
</feature>
<dbReference type="PANTHER" id="PTHR35894">
    <property type="entry name" value="GENERAL SECRETION PATHWAY PROTEIN A-RELATED"/>
    <property type="match status" value="1"/>
</dbReference>
<feature type="region of interest" description="Disordered" evidence="1">
    <location>
        <begin position="277"/>
        <end position="302"/>
    </location>
</feature>